<reference evidence="2" key="1">
    <citation type="submission" date="2014-05" db="EMBL/GenBank/DDBJ databases">
        <title>Whole genome sequencing of Lactobacillus casei NRIC0644.</title>
        <authorList>
            <person name="Atarashi H."/>
            <person name="Yoshida Y."/>
            <person name="Fujimura S."/>
            <person name="Tanaka N."/>
            <person name="Shiwa Y."/>
            <person name="Yoshikawa H."/>
            <person name="Okada S."/>
            <person name="Nakagawa J."/>
        </authorList>
    </citation>
    <scope>NUCLEOTIDE SEQUENCE [LARGE SCALE GENOMIC DNA]</scope>
    <source>
        <strain evidence="2">NRIC0644</strain>
    </source>
</reference>
<protein>
    <submittedName>
        <fullName evidence="1">Uncharacterized protein</fullName>
    </submittedName>
</protein>
<accession>A0A0C9Q8Q5</accession>
<sequence>MYKAFMVIPSSNSNIESDELQLRKRIHFKLDRIVNPDGSRGQTNEQRFTMIF</sequence>
<dbReference type="EMBL" id="BAYM01000061">
    <property type="protein sequence ID" value="GAN36232.1"/>
    <property type="molecule type" value="Genomic_DNA"/>
</dbReference>
<organism evidence="1 2">
    <name type="scientific">Lacticaseibacillus paracasei NRIC 0644</name>
    <dbReference type="NCBI Taxonomy" id="1435038"/>
    <lineage>
        <taxon>Bacteria</taxon>
        <taxon>Bacillati</taxon>
        <taxon>Bacillota</taxon>
        <taxon>Bacilli</taxon>
        <taxon>Lactobacillales</taxon>
        <taxon>Lactobacillaceae</taxon>
        <taxon>Lacticaseibacillus</taxon>
    </lineage>
</organism>
<evidence type="ECO:0000313" key="2">
    <source>
        <dbReference type="Proteomes" id="UP000032552"/>
    </source>
</evidence>
<name>A0A0C9Q8Q5_LACPA</name>
<dbReference type="Proteomes" id="UP000032552">
    <property type="component" value="Unassembled WGS sequence"/>
</dbReference>
<dbReference type="AlphaFoldDB" id="A0A0C9Q8Q5"/>
<comment type="caution">
    <text evidence="1">The sequence shown here is derived from an EMBL/GenBank/DDBJ whole genome shotgun (WGS) entry which is preliminary data.</text>
</comment>
<evidence type="ECO:0000313" key="1">
    <source>
        <dbReference type="EMBL" id="GAN36232.1"/>
    </source>
</evidence>
<gene>
    <name evidence="1" type="ORF">LC0644_0821</name>
</gene>
<proteinExistence type="predicted"/>